<protein>
    <submittedName>
        <fullName evidence="3">DUF397 domain-containing protein</fullName>
    </submittedName>
</protein>
<evidence type="ECO:0000313" key="3">
    <source>
        <dbReference type="EMBL" id="MEY8039747.1"/>
    </source>
</evidence>
<name>A0ABV4CI06_9PSEU</name>
<dbReference type="RefSeq" id="WP_345364907.1">
    <property type="nucleotide sequence ID" value="NZ_BAABII010000012.1"/>
</dbReference>
<organism evidence="3 4">
    <name type="scientific">Saccharopolyspora cebuensis</name>
    <dbReference type="NCBI Taxonomy" id="418759"/>
    <lineage>
        <taxon>Bacteria</taxon>
        <taxon>Bacillati</taxon>
        <taxon>Actinomycetota</taxon>
        <taxon>Actinomycetes</taxon>
        <taxon>Pseudonocardiales</taxon>
        <taxon>Pseudonocardiaceae</taxon>
        <taxon>Saccharopolyspora</taxon>
    </lineage>
</organism>
<dbReference type="InterPro" id="IPR007278">
    <property type="entry name" value="DUF397"/>
</dbReference>
<evidence type="ECO:0000313" key="4">
    <source>
        <dbReference type="Proteomes" id="UP001564626"/>
    </source>
</evidence>
<sequence length="69" mass="7206">MSNTDSAGAQWRKSSRSGGAQKCVEVATNLPGWALVRDSKLGAASPILRLSPEALGGFLDAIKDGRYDG</sequence>
<feature type="region of interest" description="Disordered" evidence="1">
    <location>
        <begin position="1"/>
        <end position="20"/>
    </location>
</feature>
<keyword evidence="4" id="KW-1185">Reference proteome</keyword>
<evidence type="ECO:0000259" key="2">
    <source>
        <dbReference type="Pfam" id="PF04149"/>
    </source>
</evidence>
<comment type="caution">
    <text evidence="3">The sequence shown here is derived from an EMBL/GenBank/DDBJ whole genome shotgun (WGS) entry which is preliminary data.</text>
</comment>
<feature type="domain" description="DUF397" evidence="2">
    <location>
        <begin position="9"/>
        <end position="63"/>
    </location>
</feature>
<accession>A0ABV4CI06</accession>
<evidence type="ECO:0000256" key="1">
    <source>
        <dbReference type="SAM" id="MobiDB-lite"/>
    </source>
</evidence>
<gene>
    <name evidence="3" type="ORF">AB8O55_10100</name>
</gene>
<reference evidence="3 4" key="1">
    <citation type="submission" date="2024-08" db="EMBL/GenBank/DDBJ databases">
        <title>Genome mining of Saccharopolyspora cebuensis PGLac3 from Nigerian medicinal plant.</title>
        <authorList>
            <person name="Ezeobiora C.E."/>
            <person name="Igbokwe N.H."/>
            <person name="Amin D.H."/>
            <person name="Mendie U.E."/>
        </authorList>
    </citation>
    <scope>NUCLEOTIDE SEQUENCE [LARGE SCALE GENOMIC DNA]</scope>
    <source>
        <strain evidence="3 4">PGLac3</strain>
    </source>
</reference>
<dbReference type="EMBL" id="JBGEHV010000014">
    <property type="protein sequence ID" value="MEY8039747.1"/>
    <property type="molecule type" value="Genomic_DNA"/>
</dbReference>
<dbReference type="Proteomes" id="UP001564626">
    <property type="component" value="Unassembled WGS sequence"/>
</dbReference>
<proteinExistence type="predicted"/>
<dbReference type="Pfam" id="PF04149">
    <property type="entry name" value="DUF397"/>
    <property type="match status" value="1"/>
</dbReference>